<comment type="caution">
    <text evidence="1">The sequence shown here is derived from an EMBL/GenBank/DDBJ whole genome shotgun (WGS) entry which is preliminary data.</text>
</comment>
<evidence type="ECO:0000313" key="1">
    <source>
        <dbReference type="EMBL" id="CAK5081209.1"/>
    </source>
</evidence>
<reference evidence="1" key="1">
    <citation type="submission" date="2023-11" db="EMBL/GenBank/DDBJ databases">
        <authorList>
            <person name="Poullet M."/>
        </authorList>
    </citation>
    <scope>NUCLEOTIDE SEQUENCE</scope>
    <source>
        <strain evidence="1">E1834</strain>
    </source>
</reference>
<sequence>MEEIKNEEDEDEKALNVLNRQLTNLKSVNSQFFQQFEGNIKLKTECQKCLNLVLLLKIFVKNNLNIDKNIIGKFGKECKLNDVKEDKKIEELYEKIKELVVKEKNVVTAKELKNLQNNLNKLFKELKKIIDQIENKSQLMEYFEELKSIEKKSEEKGHRVEIIEKMNSLVNGENIEEFDERLENKYKFLLENWKKLFFGEEKEKNIFYKQLLPEIKGIENYFIDSGDLFVGYCLTKRIENSFNKDGTVKFSEFLSNGVGQEYGLELNEVLGQKRIDIG</sequence>
<accession>A0ACB0ZRI1</accession>
<dbReference type="Proteomes" id="UP001497535">
    <property type="component" value="Unassembled WGS sequence"/>
</dbReference>
<gene>
    <name evidence="1" type="ORF">MENTE1834_LOCUS28427</name>
</gene>
<proteinExistence type="predicted"/>
<organism evidence="1 2">
    <name type="scientific">Meloidogyne enterolobii</name>
    <name type="common">Root-knot nematode worm</name>
    <name type="synonym">Meloidogyne mayaguensis</name>
    <dbReference type="NCBI Taxonomy" id="390850"/>
    <lineage>
        <taxon>Eukaryota</taxon>
        <taxon>Metazoa</taxon>
        <taxon>Ecdysozoa</taxon>
        <taxon>Nematoda</taxon>
        <taxon>Chromadorea</taxon>
        <taxon>Rhabditida</taxon>
        <taxon>Tylenchina</taxon>
        <taxon>Tylenchomorpha</taxon>
        <taxon>Tylenchoidea</taxon>
        <taxon>Meloidogynidae</taxon>
        <taxon>Meloidogyninae</taxon>
        <taxon>Meloidogyne</taxon>
    </lineage>
</organism>
<dbReference type="EMBL" id="CAVMJV010000043">
    <property type="protein sequence ID" value="CAK5081209.1"/>
    <property type="molecule type" value="Genomic_DNA"/>
</dbReference>
<evidence type="ECO:0000313" key="2">
    <source>
        <dbReference type="Proteomes" id="UP001497535"/>
    </source>
</evidence>
<protein>
    <submittedName>
        <fullName evidence="1">Uncharacterized protein</fullName>
    </submittedName>
</protein>
<name>A0ACB0ZRI1_MELEN</name>
<keyword evidence="2" id="KW-1185">Reference proteome</keyword>